<gene>
    <name evidence="2" type="ORF">AB6A40_010330</name>
</gene>
<accession>A0ABD6F0X6</accession>
<evidence type="ECO:0000259" key="1">
    <source>
        <dbReference type="PROSITE" id="PS50897"/>
    </source>
</evidence>
<organism evidence="2 3">
    <name type="scientific">Gnathostoma spinigerum</name>
    <dbReference type="NCBI Taxonomy" id="75299"/>
    <lineage>
        <taxon>Eukaryota</taxon>
        <taxon>Metazoa</taxon>
        <taxon>Ecdysozoa</taxon>
        <taxon>Nematoda</taxon>
        <taxon>Chromadorea</taxon>
        <taxon>Rhabditida</taxon>
        <taxon>Spirurina</taxon>
        <taxon>Gnathostomatomorpha</taxon>
        <taxon>Gnathostomatoidea</taxon>
        <taxon>Gnathostomatidae</taxon>
        <taxon>Gnathostoma</taxon>
    </lineage>
</organism>
<dbReference type="PROSITE" id="PS50896">
    <property type="entry name" value="LISH"/>
    <property type="match status" value="1"/>
</dbReference>
<comment type="caution">
    <text evidence="2">The sequence shown here is derived from an EMBL/GenBank/DDBJ whole genome shotgun (WGS) entry which is preliminary data.</text>
</comment>
<dbReference type="PANTHER" id="PTHR19863:SF5">
    <property type="entry name" value="WD REPEAT-CONTAINING PROTEIN 47"/>
    <property type="match status" value="1"/>
</dbReference>
<keyword evidence="3" id="KW-1185">Reference proteome</keyword>
<dbReference type="AlphaFoldDB" id="A0ABD6F0X6"/>
<reference evidence="2 3" key="1">
    <citation type="submission" date="2024-08" db="EMBL/GenBank/DDBJ databases">
        <title>Gnathostoma spinigerum genome.</title>
        <authorList>
            <person name="Gonzalez-Bertolin B."/>
            <person name="Monzon S."/>
            <person name="Zaballos A."/>
            <person name="Jimenez P."/>
            <person name="Dekumyoy P."/>
            <person name="Varona S."/>
            <person name="Cuesta I."/>
            <person name="Sumanam S."/>
            <person name="Adisakwattana P."/>
            <person name="Gasser R.B."/>
            <person name="Hernandez-Gonzalez A."/>
            <person name="Young N.D."/>
            <person name="Perteguer M.J."/>
        </authorList>
    </citation>
    <scope>NUCLEOTIDE SEQUENCE [LARGE SCALE GENOMIC DNA]</scope>
    <source>
        <strain evidence="2">AL3</strain>
        <tissue evidence="2">Liver</tissue>
    </source>
</reference>
<dbReference type="Proteomes" id="UP001608902">
    <property type="component" value="Unassembled WGS sequence"/>
</dbReference>
<proteinExistence type="predicted"/>
<name>A0ABD6F0X6_9BILA</name>
<dbReference type="InterPro" id="IPR057749">
    <property type="entry name" value="WDR47_COR"/>
</dbReference>
<dbReference type="InterPro" id="IPR006594">
    <property type="entry name" value="LisH"/>
</dbReference>
<dbReference type="InterPro" id="IPR006595">
    <property type="entry name" value="CTLH_C"/>
</dbReference>
<feature type="domain" description="CTLH" evidence="1">
    <location>
        <begin position="52"/>
        <end position="109"/>
    </location>
</feature>
<dbReference type="SMART" id="SM00668">
    <property type="entry name" value="CTLH"/>
    <property type="match status" value="1"/>
</dbReference>
<dbReference type="PANTHER" id="PTHR19863">
    <property type="entry name" value="NEMITIN (NEURONAL ENRICHED MAP INTERACTING PROTEIN) HOMOLOG"/>
    <property type="match status" value="1"/>
</dbReference>
<evidence type="ECO:0000313" key="3">
    <source>
        <dbReference type="Proteomes" id="UP001608902"/>
    </source>
</evidence>
<dbReference type="EMBL" id="JBGFUD010013054">
    <property type="protein sequence ID" value="MFH4983621.1"/>
    <property type="molecule type" value="Genomic_DNA"/>
</dbReference>
<dbReference type="InterPro" id="IPR040067">
    <property type="entry name" value="WDR47"/>
</dbReference>
<evidence type="ECO:0000313" key="2">
    <source>
        <dbReference type="EMBL" id="MFH4983621.1"/>
    </source>
</evidence>
<sequence>MGRNVETMTLSTLLSLSERDIVRLILEFLESRALHITQLSLERETGIINGSYSDDVLFLRQLILDGQWDNALDYVEPLSDVPEFDSRSFRYNITKYKFFELLCIKQEPGPMQDNDFTVEELVECMKELEHLCPSTEDFRRLCALLTLPKLSDHVDFKNWNPSSARVECFRKVEPLVADLIPYTRKPSDEDYSTNERLIQLISKGVFYEACLDYCRTQAVSDRSPSLEVHLGGLLAPHPKLSNTDVSFLSWLESVSYDQFCNPFPQKALDLKVDPIKKPKLVAQWTEQILATPIKPGGVFPQGFVPTTKLKCAENMSRSMFCSPMSTSMFAGSTFR</sequence>
<dbReference type="Pfam" id="PF25602">
    <property type="entry name" value="WDR47_COR"/>
    <property type="match status" value="1"/>
</dbReference>
<protein>
    <recommendedName>
        <fullName evidence="1">CTLH domain-containing protein</fullName>
    </recommendedName>
</protein>
<dbReference type="PROSITE" id="PS50897">
    <property type="entry name" value="CTLH"/>
    <property type="match status" value="1"/>
</dbReference>